<dbReference type="SMART" id="SM00534">
    <property type="entry name" value="MUTSac"/>
    <property type="match status" value="1"/>
</dbReference>
<accession>A0A232FG60</accession>
<dbReference type="Pfam" id="PF00488">
    <property type="entry name" value="MutS_V"/>
    <property type="match status" value="1"/>
</dbReference>
<dbReference type="InterPro" id="IPR007695">
    <property type="entry name" value="DNA_mismatch_repair_MutS-lik_N"/>
</dbReference>
<evidence type="ECO:0000313" key="11">
    <source>
        <dbReference type="Proteomes" id="UP000215335"/>
    </source>
</evidence>
<dbReference type="InterPro" id="IPR036678">
    <property type="entry name" value="MutS_con_dom_sf"/>
</dbReference>
<dbReference type="InterPro" id="IPR007696">
    <property type="entry name" value="DNA_mismatch_repair_MutS_core"/>
</dbReference>
<keyword evidence="11" id="KW-1185">Reference proteome</keyword>
<dbReference type="GO" id="GO:0140664">
    <property type="term" value="F:ATP-dependent DNA damage sensor activity"/>
    <property type="evidence" value="ECO:0007669"/>
    <property type="project" value="InterPro"/>
</dbReference>
<dbReference type="Gene3D" id="3.30.420.110">
    <property type="entry name" value="MutS, connector domain"/>
    <property type="match status" value="1"/>
</dbReference>
<feature type="compositionally biased region" description="Acidic residues" evidence="8">
    <location>
        <begin position="72"/>
        <end position="84"/>
    </location>
</feature>
<keyword evidence="6 7" id="KW-0234">DNA repair</keyword>
<feature type="region of interest" description="Disordered" evidence="8">
    <location>
        <begin position="1"/>
        <end position="189"/>
    </location>
</feature>
<dbReference type="Pfam" id="PF05190">
    <property type="entry name" value="MutS_IV"/>
    <property type="match status" value="1"/>
</dbReference>
<dbReference type="PROSITE" id="PS00486">
    <property type="entry name" value="DNA_MISMATCH_REPAIR_2"/>
    <property type="match status" value="1"/>
</dbReference>
<proteinExistence type="inferred from homology"/>
<evidence type="ECO:0000256" key="7">
    <source>
        <dbReference type="RuleBase" id="RU003756"/>
    </source>
</evidence>
<dbReference type="InterPro" id="IPR007860">
    <property type="entry name" value="DNA_mmatch_repair_MutS_con_dom"/>
</dbReference>
<feature type="domain" description="DNA mismatch repair proteins mutS family" evidence="9">
    <location>
        <begin position="1000"/>
        <end position="1016"/>
    </location>
</feature>
<dbReference type="GO" id="GO:0030983">
    <property type="term" value="F:mismatched DNA binding"/>
    <property type="evidence" value="ECO:0007669"/>
    <property type="project" value="UniProtKB-UniRule"/>
</dbReference>
<evidence type="ECO:0000256" key="5">
    <source>
        <dbReference type="ARBA" id="ARBA00023125"/>
    </source>
</evidence>
<keyword evidence="5 6" id="KW-0238">DNA-binding</keyword>
<dbReference type="PANTHER" id="PTHR11361">
    <property type="entry name" value="DNA MISMATCH REPAIR PROTEIN MUTS FAMILY MEMBER"/>
    <property type="match status" value="1"/>
</dbReference>
<name>A0A232FG60_9HYME</name>
<dbReference type="PANTHER" id="PTHR11361:SF148">
    <property type="entry name" value="DNA MISMATCH REPAIR PROTEIN MSH6"/>
    <property type="match status" value="1"/>
</dbReference>
<keyword evidence="4 6" id="KW-0067">ATP-binding</keyword>
<feature type="compositionally biased region" description="Basic and acidic residues" evidence="8">
    <location>
        <begin position="35"/>
        <end position="71"/>
    </location>
</feature>
<comment type="function">
    <text evidence="6 7">Component of the post-replicative DNA mismatch repair system (MMR).</text>
</comment>
<dbReference type="EMBL" id="NNAY01000292">
    <property type="protein sequence ID" value="OXU29419.1"/>
    <property type="molecule type" value="Genomic_DNA"/>
</dbReference>
<keyword evidence="2 6" id="KW-0547">Nucleotide-binding</keyword>
<evidence type="ECO:0000259" key="9">
    <source>
        <dbReference type="PROSITE" id="PS00486"/>
    </source>
</evidence>
<dbReference type="AlphaFoldDB" id="A0A232FG60"/>
<dbReference type="SMART" id="SM00533">
    <property type="entry name" value="MUTSd"/>
    <property type="match status" value="1"/>
</dbReference>
<reference evidence="10 11" key="1">
    <citation type="journal article" date="2017" name="Curr. Biol.">
        <title>The Evolution of Venom by Co-option of Single-Copy Genes.</title>
        <authorList>
            <person name="Martinson E.O."/>
            <person name="Mrinalini"/>
            <person name="Kelkar Y.D."/>
            <person name="Chang C.H."/>
            <person name="Werren J.H."/>
        </authorList>
    </citation>
    <scope>NUCLEOTIDE SEQUENCE [LARGE SCALE GENOMIC DNA]</scope>
    <source>
        <strain evidence="10 11">Alberta</strain>
        <tissue evidence="10">Whole body</tissue>
    </source>
</reference>
<keyword evidence="3 6" id="KW-0227">DNA damage</keyword>
<dbReference type="InterPro" id="IPR027417">
    <property type="entry name" value="P-loop_NTPase"/>
</dbReference>
<dbReference type="NCBIfam" id="NF003810">
    <property type="entry name" value="PRK05399.1"/>
    <property type="match status" value="1"/>
</dbReference>
<dbReference type="Gene3D" id="3.40.50.300">
    <property type="entry name" value="P-loop containing nucleotide triphosphate hydrolases"/>
    <property type="match status" value="1"/>
</dbReference>
<dbReference type="Gene3D" id="1.10.1420.10">
    <property type="match status" value="2"/>
</dbReference>
<dbReference type="STRING" id="543379.A0A232FG60"/>
<dbReference type="GO" id="GO:0005524">
    <property type="term" value="F:ATP binding"/>
    <property type="evidence" value="ECO:0007669"/>
    <property type="project" value="UniProtKB-UniRule"/>
</dbReference>
<dbReference type="InterPro" id="IPR016151">
    <property type="entry name" value="DNA_mismatch_repair_MutS_N"/>
</dbReference>
<feature type="compositionally biased region" description="Low complexity" evidence="8">
    <location>
        <begin position="17"/>
        <end position="26"/>
    </location>
</feature>
<protein>
    <recommendedName>
        <fullName evidence="6">DNA mismatch repair protein</fullName>
    </recommendedName>
</protein>
<dbReference type="FunFam" id="1.10.1420.10:FF:000005">
    <property type="entry name" value="DNA mismatch repair protein"/>
    <property type="match status" value="1"/>
</dbReference>
<dbReference type="InterPro" id="IPR000432">
    <property type="entry name" value="DNA_mismatch_repair_MutS_C"/>
</dbReference>
<organism evidence="10 11">
    <name type="scientific">Trichomalopsis sarcophagae</name>
    <dbReference type="NCBI Taxonomy" id="543379"/>
    <lineage>
        <taxon>Eukaryota</taxon>
        <taxon>Metazoa</taxon>
        <taxon>Ecdysozoa</taxon>
        <taxon>Arthropoda</taxon>
        <taxon>Hexapoda</taxon>
        <taxon>Insecta</taxon>
        <taxon>Pterygota</taxon>
        <taxon>Neoptera</taxon>
        <taxon>Endopterygota</taxon>
        <taxon>Hymenoptera</taxon>
        <taxon>Apocrita</taxon>
        <taxon>Proctotrupomorpha</taxon>
        <taxon>Chalcidoidea</taxon>
        <taxon>Pteromalidae</taxon>
        <taxon>Pteromalinae</taxon>
        <taxon>Trichomalopsis</taxon>
    </lineage>
</organism>
<dbReference type="SUPFAM" id="SSF55271">
    <property type="entry name" value="DNA repair protein MutS, domain I"/>
    <property type="match status" value="1"/>
</dbReference>
<dbReference type="Proteomes" id="UP000215335">
    <property type="component" value="Unassembled WGS sequence"/>
</dbReference>
<dbReference type="SUPFAM" id="SSF48334">
    <property type="entry name" value="DNA repair protein MutS, domain III"/>
    <property type="match status" value="1"/>
</dbReference>
<dbReference type="PIRSF" id="PIRSF037677">
    <property type="entry name" value="DNA_mis_repair_Msh6"/>
    <property type="match status" value="1"/>
</dbReference>
<evidence type="ECO:0000256" key="2">
    <source>
        <dbReference type="ARBA" id="ARBA00022741"/>
    </source>
</evidence>
<comment type="caution">
    <text evidence="10">The sequence shown here is derived from an EMBL/GenBank/DDBJ whole genome shotgun (WGS) entry which is preliminary data.</text>
</comment>
<dbReference type="Pfam" id="PF05188">
    <property type="entry name" value="MutS_II"/>
    <property type="match status" value="1"/>
</dbReference>
<evidence type="ECO:0000256" key="8">
    <source>
        <dbReference type="SAM" id="MobiDB-lite"/>
    </source>
</evidence>
<dbReference type="Gene3D" id="3.40.1170.10">
    <property type="entry name" value="DNA repair protein MutS, domain I"/>
    <property type="match status" value="1"/>
</dbReference>
<evidence type="ECO:0000313" key="10">
    <source>
        <dbReference type="EMBL" id="OXU29419.1"/>
    </source>
</evidence>
<dbReference type="FunFam" id="3.40.1170.10:FF:000002">
    <property type="entry name" value="DNA mismatch repair protein"/>
    <property type="match status" value="1"/>
</dbReference>
<dbReference type="InterPro" id="IPR036187">
    <property type="entry name" value="DNA_mismatch_repair_MutS_sf"/>
</dbReference>
<dbReference type="SUPFAM" id="SSF53150">
    <property type="entry name" value="DNA repair protein MutS, domain II"/>
    <property type="match status" value="1"/>
</dbReference>
<dbReference type="OrthoDB" id="121051at2759"/>
<dbReference type="Pfam" id="PF05192">
    <property type="entry name" value="MutS_III"/>
    <property type="match status" value="1"/>
</dbReference>
<dbReference type="GO" id="GO:0006298">
    <property type="term" value="P:mismatch repair"/>
    <property type="evidence" value="ECO:0007669"/>
    <property type="project" value="InterPro"/>
</dbReference>
<evidence type="ECO:0000256" key="4">
    <source>
        <dbReference type="ARBA" id="ARBA00022840"/>
    </source>
</evidence>
<dbReference type="GO" id="GO:0032301">
    <property type="term" value="C:MutSalpha complex"/>
    <property type="evidence" value="ECO:0007669"/>
    <property type="project" value="TreeGrafter"/>
</dbReference>
<feature type="compositionally biased region" description="Polar residues" evidence="8">
    <location>
        <begin position="1"/>
        <end position="12"/>
    </location>
</feature>
<dbReference type="Pfam" id="PF01624">
    <property type="entry name" value="MutS_I"/>
    <property type="match status" value="1"/>
</dbReference>
<comment type="similarity">
    <text evidence="1 6 7">Belongs to the DNA mismatch repair MutS family.</text>
</comment>
<sequence>MPKVNTLFNYFTSPKGASPRSNNSSPAPKPRASKAKSETPKREQKNKDTKRGKGKDKENVRENRERKRSLDDLDDNEEPMETEEAVTPKPTPKRRRIIIPEDNSEDSGDEYKPDESAESEEDLDLSVVSESEPNTASEDEDETPKKKQKMSNIKTPSRRGGGAKKSIAKKDSGTGQEQPAGKASDTQDWPHLKYEFLQKEKIKDNKKRRSTDPDYDPRTVYVPPDFLDKQTPAMRQWWVLKSDHYDCVLFFKVGKFYELYHMDAVTGVNELSLTFMRGEFAHSGFPEIAYGRFSASLIERGYKVARIEQTENPEMMSQRCAKMGKTTKFDKVVKREICQISTKGTRVYTAQDAEASAPMSTYLLSIIEKQERNQNISSYGVCFIDTTIGDFNLGQFQDDRCNSRLLTLLAHYPPAHIIYERNNLSQTTLKILNNLLPGAMKEALQKEVQFWSSTKVLNVLHEADYFKNEEDSSFSWPKGLEPYLNDGDSLGLTPLEEKQLAVNALGGCVYLLKNYQLDHQLLAQRRFKTYVPPDFSVEAEKSDGTKLAYNMVLDAMTITNLRVLGNEGSLIKTLDNCCTAFGKRLLREWVCRPSCRKSVIVERQNAITELIDNPDVVQEVRSKLSGLPDLERLLSKIHVQGNAAKLRNHPDGRAIMFEGPAYSKKTIVDFITALNGFEDILKLIKKFSKFTNPLINKCTRLEPEGDFPELRETLDHFKTAFNHEEAKKEGFIVPKHGVDREYDAVLMELADIKKELDSYLEKQRKYFGVQIKYCGNDKKRYQIEVPESQIKKVGSGYELQGSRKGFKRYYTEETKDLLARQIAAEEQKDKVLKDSNRKIFAKFSDQYDKWSNATYNIAVLDCLISLAEYARTYVTCIPTIFDDTDDQGIFIEIREGKHPCIVSENFIPNDTVIATAKAAPLIILTGPNMGGKSTLMRQVGLITIMAQIGCHVPATDCKLTLVDRIFTRLGANDDIMAGQSTFLVELSETSAILQHATKYSLVLLDELGRGTSTYDGTAIAASVVEALTKIQCRTLFSTHYHSLVEDYKMNKNVTLAHMACMVESDDEDQISEENVTFLYKLSEGACPKSYGFNAARLAGLPASITKRAQSIATKLEAEVNLRHAFTALCKITDSSAVKPLFQKGFEFLSKC</sequence>
<dbReference type="InterPro" id="IPR007861">
    <property type="entry name" value="DNA_mismatch_repair_MutS_clamp"/>
</dbReference>
<evidence type="ECO:0000256" key="1">
    <source>
        <dbReference type="ARBA" id="ARBA00006271"/>
    </source>
</evidence>
<dbReference type="SUPFAM" id="SSF52540">
    <property type="entry name" value="P-loop containing nucleoside triphosphate hydrolases"/>
    <property type="match status" value="1"/>
</dbReference>
<evidence type="ECO:0000256" key="3">
    <source>
        <dbReference type="ARBA" id="ARBA00022763"/>
    </source>
</evidence>
<dbReference type="InterPro" id="IPR017261">
    <property type="entry name" value="DNA_mismatch_repair_MutS/MSH"/>
</dbReference>
<dbReference type="InterPro" id="IPR045076">
    <property type="entry name" value="MutS"/>
</dbReference>
<evidence type="ECO:0000256" key="6">
    <source>
        <dbReference type="PIRNR" id="PIRNR037677"/>
    </source>
</evidence>
<gene>
    <name evidence="10" type="ORF">TSAR_009297</name>
</gene>